<keyword evidence="2 8" id="KW-0813">Transport</keyword>
<evidence type="ECO:0000259" key="12">
    <source>
        <dbReference type="Pfam" id="PF07715"/>
    </source>
</evidence>
<evidence type="ECO:0000313" key="14">
    <source>
        <dbReference type="Proteomes" id="UP000244168"/>
    </source>
</evidence>
<dbReference type="Gene3D" id="2.170.130.10">
    <property type="entry name" value="TonB-dependent receptor, plug domain"/>
    <property type="match status" value="1"/>
</dbReference>
<dbReference type="NCBIfam" id="TIGR04056">
    <property type="entry name" value="OMP_RagA_SusC"/>
    <property type="match status" value="1"/>
</dbReference>
<keyword evidence="3 8" id="KW-1134">Transmembrane beta strand</keyword>
<evidence type="ECO:0000256" key="8">
    <source>
        <dbReference type="PROSITE-ProRule" id="PRU01360"/>
    </source>
</evidence>
<reference evidence="13 14" key="1">
    <citation type="submission" date="2018-04" db="EMBL/GenBank/DDBJ databases">
        <title>Genomic Encyclopedia of Archaeal and Bacterial Type Strains, Phase II (KMG-II): from individual species to whole genera.</title>
        <authorList>
            <person name="Goeker M."/>
        </authorList>
    </citation>
    <scope>NUCLEOTIDE SEQUENCE [LARGE SCALE GENOMIC DNA]</scope>
    <source>
        <strain evidence="13 14">DSM 26809</strain>
    </source>
</reference>
<evidence type="ECO:0000313" key="13">
    <source>
        <dbReference type="EMBL" id="PTR01459.1"/>
    </source>
</evidence>
<feature type="chain" id="PRO_5015400628" evidence="10">
    <location>
        <begin position="36"/>
        <end position="995"/>
    </location>
</feature>
<dbReference type="Pfam" id="PF13715">
    <property type="entry name" value="CarbopepD_reg_2"/>
    <property type="match status" value="1"/>
</dbReference>
<dbReference type="InterPro" id="IPR039426">
    <property type="entry name" value="TonB-dep_rcpt-like"/>
</dbReference>
<sequence length="995" mass="108691">MKKLYALNKRPWYFIAVRALCMLLLSIQFCATAFAQGPQTVKGNVVDENNNPLPGVTVAIKGTQKATTSNINGQYVINADANDVLRFTFVGSTPKEENVGNRKIINITLRSDAKALKDVVVIGYGTSSKKEVTSSITTVKADDFNTGVLSTPAELLQGKVAGLNISKSGDPNSTPSTVLRGPSTITGSTEPFYVIDGVPGASIDLLAPADIESIDVLKDASASAIYGNRASNGVIMVTTRKAKPGQTRLNYNAYASTEAASNQIHVLTGPQLRQYLADNKQTPLVPTLNDDGSDTNWQNLVERRSYSQNQNLSFSGASPTADYGVTANYMTNNGIIKTTSMSRVILKGYVNQRFFNNRLKLGLTVTNSHTVNNNVPVSSVISESVFYLPTVSPYNADGSYKEYYDRTGSGNRNPLSLIYNNILKTDDRKTLYNGIASIDILKGLKYTISASVQEDQTDGSTYYNSQSGLAIGLNGQAQKTSYLNTNTIVESFFNYDRDFGKHSLKLVGGYSYQYDKLNDGFGVKTQNFIDDALTYNNISLSNPASLSQIQLQTQNVSATKLISFYGRAQYNYDSKYLFQASLRNDGSSVFGTNHKWGYFPSVSAGWNISDEDFMKKIPVINYLKLRAGYGVTGNSAGINAFSAIVIYGPAGKFLYNGNITNTVSPTQNDNPNLKWESTGTLNIGLDFGILKDRISGTIEYYNKNTSDLLFGGYSVSTTQYFVPTIAANVGKVNNKGVELTLNFTPVKTSAFNWKTSMNFAHNHNEVVSLSNDIFQTPYINTADIGGKGTSGLKAQRILPGYPLGQFFLWHYAGKNAAGVSTYQKPDGSVIAQQPLTTDAMLSGNAQPSLIYGWTNSFTYKNFDLNFVIRGTLGNKIFNNTLAALNDPQDAKVQNIPTFTLGESYNDVNAYLPSDRFLENGSYLRLDNATLGYTIKPHDLSIKAIRFYLSGNNLFLITSYRGIDPEINIGGQTPGIDSNNFYPKTRTFLCGVSATF</sequence>
<proteinExistence type="inferred from homology"/>
<dbReference type="Gene3D" id="2.40.170.20">
    <property type="entry name" value="TonB-dependent receptor, beta-barrel domain"/>
    <property type="match status" value="1"/>
</dbReference>
<name>A0A2T5JGB6_9SPHI</name>
<keyword evidence="13" id="KW-0675">Receptor</keyword>
<comment type="subcellular location">
    <subcellularLocation>
        <location evidence="1 8">Cell outer membrane</location>
        <topology evidence="1 8">Multi-pass membrane protein</topology>
    </subcellularLocation>
</comment>
<dbReference type="InterPro" id="IPR023997">
    <property type="entry name" value="TonB-dep_OMP_SusC/RagA_CS"/>
</dbReference>
<dbReference type="InterPro" id="IPR008969">
    <property type="entry name" value="CarboxyPept-like_regulatory"/>
</dbReference>
<dbReference type="Pfam" id="PF07715">
    <property type="entry name" value="Plug"/>
    <property type="match status" value="1"/>
</dbReference>
<keyword evidence="4 8" id="KW-0812">Transmembrane</keyword>
<protein>
    <submittedName>
        <fullName evidence="13">Iron complex outermembrane receptor protein</fullName>
    </submittedName>
</protein>
<dbReference type="InterPro" id="IPR000531">
    <property type="entry name" value="Beta-barrel_TonB"/>
</dbReference>
<feature type="domain" description="TonB-dependent receptor-like beta-barrel" evidence="11">
    <location>
        <begin position="392"/>
        <end position="953"/>
    </location>
</feature>
<feature type="domain" description="TonB-dependent receptor plug" evidence="12">
    <location>
        <begin position="129"/>
        <end position="234"/>
    </location>
</feature>
<dbReference type="SUPFAM" id="SSF49464">
    <property type="entry name" value="Carboxypeptidase regulatory domain-like"/>
    <property type="match status" value="1"/>
</dbReference>
<dbReference type="PROSITE" id="PS52016">
    <property type="entry name" value="TONB_DEPENDENT_REC_3"/>
    <property type="match status" value="1"/>
</dbReference>
<keyword evidence="6 8" id="KW-0472">Membrane</keyword>
<dbReference type="Gene3D" id="2.60.40.1120">
    <property type="entry name" value="Carboxypeptidase-like, regulatory domain"/>
    <property type="match status" value="1"/>
</dbReference>
<dbReference type="Pfam" id="PF00593">
    <property type="entry name" value="TonB_dep_Rec_b-barrel"/>
    <property type="match status" value="1"/>
</dbReference>
<feature type="signal peptide" evidence="10">
    <location>
        <begin position="1"/>
        <end position="35"/>
    </location>
</feature>
<comment type="caution">
    <text evidence="13">The sequence shown here is derived from an EMBL/GenBank/DDBJ whole genome shotgun (WGS) entry which is preliminary data.</text>
</comment>
<comment type="similarity">
    <text evidence="8 9">Belongs to the TonB-dependent receptor family.</text>
</comment>
<evidence type="ECO:0000256" key="10">
    <source>
        <dbReference type="SAM" id="SignalP"/>
    </source>
</evidence>
<evidence type="ECO:0000256" key="5">
    <source>
        <dbReference type="ARBA" id="ARBA00023077"/>
    </source>
</evidence>
<dbReference type="RefSeq" id="WP_107826845.1">
    <property type="nucleotide sequence ID" value="NZ_CP160205.1"/>
</dbReference>
<dbReference type="InterPro" id="IPR037066">
    <property type="entry name" value="Plug_dom_sf"/>
</dbReference>
<organism evidence="13 14">
    <name type="scientific">Mucilaginibacter yixingensis</name>
    <dbReference type="NCBI Taxonomy" id="1295612"/>
    <lineage>
        <taxon>Bacteria</taxon>
        <taxon>Pseudomonadati</taxon>
        <taxon>Bacteroidota</taxon>
        <taxon>Sphingobacteriia</taxon>
        <taxon>Sphingobacteriales</taxon>
        <taxon>Sphingobacteriaceae</taxon>
        <taxon>Mucilaginibacter</taxon>
    </lineage>
</organism>
<accession>A0A2T5JGB6</accession>
<keyword evidence="5 9" id="KW-0798">TonB box</keyword>
<evidence type="ECO:0000256" key="1">
    <source>
        <dbReference type="ARBA" id="ARBA00004571"/>
    </source>
</evidence>
<evidence type="ECO:0000256" key="4">
    <source>
        <dbReference type="ARBA" id="ARBA00022692"/>
    </source>
</evidence>
<keyword evidence="10" id="KW-0732">Signal</keyword>
<evidence type="ECO:0000259" key="11">
    <source>
        <dbReference type="Pfam" id="PF00593"/>
    </source>
</evidence>
<evidence type="ECO:0000256" key="9">
    <source>
        <dbReference type="RuleBase" id="RU003357"/>
    </source>
</evidence>
<dbReference type="InterPro" id="IPR036942">
    <property type="entry name" value="Beta-barrel_TonB_sf"/>
</dbReference>
<dbReference type="OrthoDB" id="9768177at2"/>
<evidence type="ECO:0000256" key="2">
    <source>
        <dbReference type="ARBA" id="ARBA00022448"/>
    </source>
</evidence>
<gene>
    <name evidence="13" type="ORF">C8P68_101693</name>
</gene>
<dbReference type="NCBIfam" id="TIGR04057">
    <property type="entry name" value="SusC_RagA_signa"/>
    <property type="match status" value="1"/>
</dbReference>
<dbReference type="AlphaFoldDB" id="A0A2T5JGB6"/>
<dbReference type="SUPFAM" id="SSF56935">
    <property type="entry name" value="Porins"/>
    <property type="match status" value="1"/>
</dbReference>
<keyword evidence="7 8" id="KW-0998">Cell outer membrane</keyword>
<evidence type="ECO:0000256" key="7">
    <source>
        <dbReference type="ARBA" id="ARBA00023237"/>
    </source>
</evidence>
<dbReference type="EMBL" id="QAOQ01000001">
    <property type="protein sequence ID" value="PTR01459.1"/>
    <property type="molecule type" value="Genomic_DNA"/>
</dbReference>
<evidence type="ECO:0000256" key="3">
    <source>
        <dbReference type="ARBA" id="ARBA00022452"/>
    </source>
</evidence>
<dbReference type="InterPro" id="IPR012910">
    <property type="entry name" value="Plug_dom"/>
</dbReference>
<dbReference type="InterPro" id="IPR023996">
    <property type="entry name" value="TonB-dep_OMP_SusC/RagA"/>
</dbReference>
<dbReference type="Proteomes" id="UP000244168">
    <property type="component" value="Unassembled WGS sequence"/>
</dbReference>
<dbReference type="GO" id="GO:0009279">
    <property type="term" value="C:cell outer membrane"/>
    <property type="evidence" value="ECO:0007669"/>
    <property type="project" value="UniProtKB-SubCell"/>
</dbReference>
<evidence type="ECO:0000256" key="6">
    <source>
        <dbReference type="ARBA" id="ARBA00023136"/>
    </source>
</evidence>
<keyword evidence="14" id="KW-1185">Reference proteome</keyword>